<evidence type="ECO:0000313" key="3">
    <source>
        <dbReference type="EMBL" id="WOB45900.1"/>
    </source>
</evidence>
<accession>A0AA96Y8B9</accession>
<name>A0AA96Y8B9_9CYAN</name>
<organism evidence="3">
    <name type="scientific">Thermoleptolyngbya oregonensis NK1-22</name>
    <dbReference type="NCBI Taxonomy" id="2547457"/>
    <lineage>
        <taxon>Bacteria</taxon>
        <taxon>Bacillati</taxon>
        <taxon>Cyanobacteriota</taxon>
        <taxon>Cyanophyceae</taxon>
        <taxon>Oculatellales</taxon>
        <taxon>Oculatellaceae</taxon>
        <taxon>Thermoleptolyngbya</taxon>
    </lineage>
</organism>
<gene>
    <name evidence="3" type="ORF">HNI00_19070</name>
</gene>
<dbReference type="Pfam" id="PF07929">
    <property type="entry name" value="PRiA4_ORF3"/>
    <property type="match status" value="1"/>
</dbReference>
<evidence type="ECO:0000259" key="2">
    <source>
        <dbReference type="Pfam" id="PF07929"/>
    </source>
</evidence>
<protein>
    <submittedName>
        <fullName evidence="3">Plasmid pRiA4b ORF-3 family protein</fullName>
    </submittedName>
</protein>
<dbReference type="InterPro" id="IPR012912">
    <property type="entry name" value="Plasmid_pRiA4b_Orf3-like"/>
</dbReference>
<dbReference type="AlphaFoldDB" id="A0AA96Y8B9"/>
<feature type="domain" description="Plasmid pRiA4b Orf3-like" evidence="2">
    <location>
        <begin position="568"/>
        <end position="682"/>
    </location>
</feature>
<dbReference type="Gene3D" id="3.10.290.30">
    <property type="entry name" value="MM3350-like"/>
    <property type="match status" value="1"/>
</dbReference>
<sequence>MAFEFNQIDRIKDFDEAIAVLESDYVPALVEAFANSPEGQAYLKAQPKEAGYLGGWVGSLLYYGYAYMEVTLPKMRQRDVDIVLQQLFPRKLTLAEPDQANCIVPELIAFWKFVQREYKQRHSSKILMFLHEIEPTFAATMNDPRNFGIAKSFFMSGQASGFDMTTPEGLAAYQEQHNQQIREQSLAAISPMIVPEGVPPEFVALMSQQLGLGPVPGLEHLPTDPQALISAIAQHLIDTGVVTLEESESLDAGAEDAADPLNSLLSFANHFQQETLKNTVQEQGVTLSEKAIALLQDLRITPTTPGTIVQDFDRLLERIGADGIPVSSTRQQLNLNILKDLNALLSQPIQIDLKRPQQKSYPNLYGLYLLLRVTGLTQICQTGKTPKLVVNPDLYAAWQTLNPTEKYFTLLEAWLIRGDLELLGEDRNLLNEGSRVLKAWTELSKQPKTYRNYSEQDQLNYWPGFHNLTLMQMFGWVELVCPRPEAGKGWRVKRVKPTPIGDAIATVALSAYHDQEFQWASESDFTLPWGDFQPYFQPYFPEWRQNLTALQPPAHQTGTCIFKVSLGKIWRRLSISSESTLEALGDLIRESVDCDSDHLDLFSFKDAMGRTVEIHHPYNDWRDSKASNEVLIGDLPLQPGMSMTYLFDFGDCWEFNVQLEEIQPGKPKRGSNKILERHGKAPEQYPNWDEDE</sequence>
<dbReference type="EMBL" id="CP053540">
    <property type="protein sequence ID" value="WOB45900.1"/>
    <property type="molecule type" value="Genomic_DNA"/>
</dbReference>
<reference evidence="3" key="1">
    <citation type="submission" date="2020-05" db="EMBL/GenBank/DDBJ databases">
        <authorList>
            <person name="Zhu T."/>
            <person name="Keshari N."/>
            <person name="Lu X."/>
        </authorList>
    </citation>
    <scope>NUCLEOTIDE SEQUENCE</scope>
    <source>
        <strain evidence="3">NK1-22</strain>
    </source>
</reference>
<dbReference type="SUPFAM" id="SSF159941">
    <property type="entry name" value="MM3350-like"/>
    <property type="match status" value="1"/>
</dbReference>
<dbReference type="KEGG" id="tog:HNI00_19070"/>
<proteinExistence type="predicted"/>
<dbReference type="InterPro" id="IPR024047">
    <property type="entry name" value="MM3350-like_sf"/>
</dbReference>
<evidence type="ECO:0000256" key="1">
    <source>
        <dbReference type="SAM" id="MobiDB-lite"/>
    </source>
</evidence>
<feature type="region of interest" description="Disordered" evidence="1">
    <location>
        <begin position="664"/>
        <end position="692"/>
    </location>
</feature>